<reference evidence="9 10" key="1">
    <citation type="journal article" date="2014" name="Int. J. Syst. Evol. Microbiol.">
        <title>Carboxylicivirga gen. nov. in the family Marinilabiliaceae with two novel species, Carboxylicivirga mesophila sp. nov. and Carboxylicivirga taeanensis sp. nov., and reclassification of Cytophaga fermentans as Saccharicrinis fermentans gen. nov., comb. nov.</title>
        <authorList>
            <person name="Yang S.H."/>
            <person name="Seo H.S."/>
            <person name="Woo J.H."/>
            <person name="Oh H.M."/>
            <person name="Jang H."/>
            <person name="Lee J.H."/>
            <person name="Kim S.J."/>
            <person name="Kwon K.K."/>
        </authorList>
    </citation>
    <scope>NUCLEOTIDE SEQUENCE [LARGE SCALE GENOMIC DNA]</scope>
    <source>
        <strain evidence="9 10">JCM 18290</strain>
    </source>
</reference>
<sequence length="483" mass="55525">MKKILLLLLVGASFVACDSFLDEAPEKSSAKTLETAEELDILLNGVTYSYYSDPDFFCTDNFDIPLEVYDELPGAFSFNIIEQYLFNTQLDNALDYCWNMRYRTIWLCNYAIKVLDENSITGSEGQKMELKAEAHFLRATEYFALALNYCLHPTEANASEPGLPLRTSTDFEENLSRASLADTYRFIEEDLQEALKMDVDIKRNWRASKAAVEAFAARYYLYLGDFAKAEQYAASALAKHSEMIDYDAEFYTVTDALGIAYPMTNTYYSFRPEWLNFWKGQYMNRSLTNAHWKSLPSEELMSLYDPLDKRYEMFMVENYLKRFGFVTNQHVGYIQGGNFGEYIAGPSTSEMYLIAAETKARKGDIAGAMNDIETVRVNRFAAADYAPLALPANKKDAIQTVIDERRREMPFTSRWYDIRRINVDPEIDNITIRRKFYPLDGNQVNMEATPIDYVIEPGSRLFARPLNEAVINLSNGQTKQNEY</sequence>
<protein>
    <submittedName>
        <fullName evidence="9">RagB/SusD family nutrient uptake outer membrane protein</fullName>
    </submittedName>
</protein>
<dbReference type="Pfam" id="PF14322">
    <property type="entry name" value="SusD-like_3"/>
    <property type="match status" value="1"/>
</dbReference>
<keyword evidence="3 6" id="KW-0732">Signal</keyword>
<dbReference type="SUPFAM" id="SSF48452">
    <property type="entry name" value="TPR-like"/>
    <property type="match status" value="1"/>
</dbReference>
<evidence type="ECO:0000313" key="9">
    <source>
        <dbReference type="EMBL" id="MBS2212644.1"/>
    </source>
</evidence>
<evidence type="ECO:0000256" key="1">
    <source>
        <dbReference type="ARBA" id="ARBA00004442"/>
    </source>
</evidence>
<evidence type="ECO:0000313" key="10">
    <source>
        <dbReference type="Proteomes" id="UP000721861"/>
    </source>
</evidence>
<evidence type="ECO:0000256" key="5">
    <source>
        <dbReference type="ARBA" id="ARBA00023237"/>
    </source>
</evidence>
<evidence type="ECO:0000256" key="6">
    <source>
        <dbReference type="SAM" id="SignalP"/>
    </source>
</evidence>
<organism evidence="9 10">
    <name type="scientific">Carboxylicivirga mesophila</name>
    <dbReference type="NCBI Taxonomy" id="1166478"/>
    <lineage>
        <taxon>Bacteria</taxon>
        <taxon>Pseudomonadati</taxon>
        <taxon>Bacteroidota</taxon>
        <taxon>Bacteroidia</taxon>
        <taxon>Marinilabiliales</taxon>
        <taxon>Marinilabiliaceae</taxon>
        <taxon>Carboxylicivirga</taxon>
    </lineage>
</organism>
<keyword evidence="10" id="KW-1185">Reference proteome</keyword>
<comment type="subcellular location">
    <subcellularLocation>
        <location evidence="1">Cell outer membrane</location>
    </subcellularLocation>
</comment>
<feature type="chain" id="PRO_5045993025" evidence="6">
    <location>
        <begin position="19"/>
        <end position="483"/>
    </location>
</feature>
<dbReference type="InterPro" id="IPR033985">
    <property type="entry name" value="SusD-like_N"/>
</dbReference>
<proteinExistence type="inferred from homology"/>
<dbReference type="InterPro" id="IPR012944">
    <property type="entry name" value="SusD_RagB_dom"/>
</dbReference>
<dbReference type="Gene3D" id="1.25.40.390">
    <property type="match status" value="1"/>
</dbReference>
<evidence type="ECO:0000256" key="3">
    <source>
        <dbReference type="ARBA" id="ARBA00022729"/>
    </source>
</evidence>
<feature type="domain" description="SusD-like N-terminal" evidence="8">
    <location>
        <begin position="20"/>
        <end position="221"/>
    </location>
</feature>
<dbReference type="PROSITE" id="PS51257">
    <property type="entry name" value="PROKAR_LIPOPROTEIN"/>
    <property type="match status" value="1"/>
</dbReference>
<dbReference type="Proteomes" id="UP000721861">
    <property type="component" value="Unassembled WGS sequence"/>
</dbReference>
<comment type="similarity">
    <text evidence="2">Belongs to the SusD family.</text>
</comment>
<keyword evidence="5" id="KW-0998">Cell outer membrane</keyword>
<evidence type="ECO:0000256" key="4">
    <source>
        <dbReference type="ARBA" id="ARBA00023136"/>
    </source>
</evidence>
<dbReference type="EMBL" id="JAGUCN010000017">
    <property type="protein sequence ID" value="MBS2212644.1"/>
    <property type="molecule type" value="Genomic_DNA"/>
</dbReference>
<feature type="signal peptide" evidence="6">
    <location>
        <begin position="1"/>
        <end position="18"/>
    </location>
</feature>
<feature type="domain" description="RagB/SusD" evidence="7">
    <location>
        <begin position="349"/>
        <end position="428"/>
    </location>
</feature>
<gene>
    <name evidence="9" type="ORF">KEM09_14595</name>
</gene>
<evidence type="ECO:0000259" key="8">
    <source>
        <dbReference type="Pfam" id="PF14322"/>
    </source>
</evidence>
<dbReference type="InterPro" id="IPR011990">
    <property type="entry name" value="TPR-like_helical_dom_sf"/>
</dbReference>
<evidence type="ECO:0000256" key="2">
    <source>
        <dbReference type="ARBA" id="ARBA00006275"/>
    </source>
</evidence>
<name>A0ABS5KCK1_9BACT</name>
<keyword evidence="4" id="KW-0472">Membrane</keyword>
<comment type="caution">
    <text evidence="9">The sequence shown here is derived from an EMBL/GenBank/DDBJ whole genome shotgun (WGS) entry which is preliminary data.</text>
</comment>
<evidence type="ECO:0000259" key="7">
    <source>
        <dbReference type="Pfam" id="PF07980"/>
    </source>
</evidence>
<dbReference type="RefSeq" id="WP_212229404.1">
    <property type="nucleotide sequence ID" value="NZ_JAGUCN010000017.1"/>
</dbReference>
<dbReference type="Pfam" id="PF07980">
    <property type="entry name" value="SusD_RagB"/>
    <property type="match status" value="1"/>
</dbReference>
<accession>A0ABS5KCK1</accession>